<dbReference type="HOGENOM" id="CLU_991627_0_0_1"/>
<evidence type="ECO:0000313" key="1">
    <source>
        <dbReference type="EMBL" id="BAM82056.1"/>
    </source>
</evidence>
<dbReference type="RefSeq" id="XP_005538092.1">
    <property type="nucleotide sequence ID" value="XM_005538035.1"/>
</dbReference>
<dbReference type="Gramene" id="CMQ152CT">
    <property type="protein sequence ID" value="CMQ152CT"/>
    <property type="gene ID" value="CMQ152C"/>
</dbReference>
<proteinExistence type="predicted"/>
<protein>
    <submittedName>
        <fullName evidence="1">Uncharacterized protein</fullName>
    </submittedName>
</protein>
<accession>M1UVL6</accession>
<organism evidence="1 2">
    <name type="scientific">Cyanidioschyzon merolae (strain NIES-3377 / 10D)</name>
    <name type="common">Unicellular red alga</name>
    <dbReference type="NCBI Taxonomy" id="280699"/>
    <lineage>
        <taxon>Eukaryota</taxon>
        <taxon>Rhodophyta</taxon>
        <taxon>Bangiophyceae</taxon>
        <taxon>Cyanidiales</taxon>
        <taxon>Cyanidiaceae</taxon>
        <taxon>Cyanidioschyzon</taxon>
    </lineage>
</organism>
<dbReference type="STRING" id="280699.M1UVL6"/>
<gene>
    <name evidence="1" type="ORF">CYME_CMQ152C</name>
</gene>
<dbReference type="GeneID" id="16996591"/>
<reference evidence="1 2" key="2">
    <citation type="journal article" date="2007" name="BMC Biol.">
        <title>A 100%-complete sequence reveals unusually simple genomic features in the hot-spring red alga Cyanidioschyzon merolae.</title>
        <authorList>
            <person name="Nozaki H."/>
            <person name="Takano H."/>
            <person name="Misumi O."/>
            <person name="Terasawa K."/>
            <person name="Matsuzaki M."/>
            <person name="Maruyama S."/>
            <person name="Nishida K."/>
            <person name="Yagisawa F."/>
            <person name="Yoshida Y."/>
            <person name="Fujiwara T."/>
            <person name="Takio S."/>
            <person name="Tamura K."/>
            <person name="Chung S.J."/>
            <person name="Nakamura S."/>
            <person name="Kuroiwa H."/>
            <person name="Tanaka K."/>
            <person name="Sato N."/>
            <person name="Kuroiwa T."/>
        </authorList>
    </citation>
    <scope>NUCLEOTIDE SEQUENCE [LARGE SCALE GENOMIC DNA]</scope>
    <source>
        <strain evidence="1 2">10D</strain>
    </source>
</reference>
<sequence>MWLASVNLSHTRISSRLKCGVKCELTPPQSQREQNETGTRKRKPRGYWKDAANLEKEVREFLRLNGWDNLNQLPSEQQFISASFPRPDLLYPIRLHGGWQAVAAKLNLKPACVSQPRSLYVTFAVDLRRGRMMPHNYWKDFDNLAKELQSFIAEHLEAKDTMPTAGQLAAHHRSDLIRAIRKHGGFPKVAEQLGLKAHRRPNGYWNDKRRTLVELKTFIAAHRLPPDRAPTYRTMKRFGASTLAAAVGRLGGTAHFSRLLRRKTPMALPAKESHPNVSKTP</sequence>
<evidence type="ECO:0000313" key="2">
    <source>
        <dbReference type="Proteomes" id="UP000007014"/>
    </source>
</evidence>
<keyword evidence="2" id="KW-1185">Reference proteome</keyword>
<name>M1UVL6_CYAM1</name>
<dbReference type="EMBL" id="AP006499">
    <property type="protein sequence ID" value="BAM82056.1"/>
    <property type="molecule type" value="Genomic_DNA"/>
</dbReference>
<dbReference type="Proteomes" id="UP000007014">
    <property type="component" value="Chromosome 17"/>
</dbReference>
<dbReference type="AlphaFoldDB" id="M1UVL6"/>
<reference evidence="1 2" key="1">
    <citation type="journal article" date="2004" name="Nature">
        <title>Genome sequence of the ultrasmall unicellular red alga Cyanidioschyzon merolae 10D.</title>
        <authorList>
            <person name="Matsuzaki M."/>
            <person name="Misumi O."/>
            <person name="Shin-i T."/>
            <person name="Maruyama S."/>
            <person name="Takahara M."/>
            <person name="Miyagishima S."/>
            <person name="Mori T."/>
            <person name="Nishida K."/>
            <person name="Yagisawa F."/>
            <person name="Nishida K."/>
            <person name="Yoshida Y."/>
            <person name="Nishimura Y."/>
            <person name="Nakao S."/>
            <person name="Kobayashi T."/>
            <person name="Momoyama Y."/>
            <person name="Higashiyama T."/>
            <person name="Minoda A."/>
            <person name="Sano M."/>
            <person name="Nomoto H."/>
            <person name="Oishi K."/>
            <person name="Hayashi H."/>
            <person name="Ohta F."/>
            <person name="Nishizaka S."/>
            <person name="Haga S."/>
            <person name="Miura S."/>
            <person name="Morishita T."/>
            <person name="Kabeya Y."/>
            <person name="Terasawa K."/>
            <person name="Suzuki Y."/>
            <person name="Ishii Y."/>
            <person name="Asakawa S."/>
            <person name="Takano H."/>
            <person name="Ohta N."/>
            <person name="Kuroiwa H."/>
            <person name="Tanaka K."/>
            <person name="Shimizu N."/>
            <person name="Sugano S."/>
            <person name="Sato N."/>
            <person name="Nozaki H."/>
            <person name="Ogasawara N."/>
            <person name="Kohara Y."/>
            <person name="Kuroiwa T."/>
        </authorList>
    </citation>
    <scope>NUCLEOTIDE SEQUENCE [LARGE SCALE GENOMIC DNA]</scope>
    <source>
        <strain evidence="1 2">10D</strain>
    </source>
</reference>
<dbReference type="KEGG" id="cme:CYME_CMQ152C"/>
<dbReference type="OrthoDB" id="2779at2759"/>